<feature type="transmembrane region" description="Helical" evidence="8">
    <location>
        <begin position="173"/>
        <end position="193"/>
    </location>
</feature>
<evidence type="ECO:0000256" key="6">
    <source>
        <dbReference type="ARBA" id="ARBA00023136"/>
    </source>
</evidence>
<dbReference type="STRING" id="50376.A0A517KZZ0"/>
<feature type="transmembrane region" description="Helical" evidence="8">
    <location>
        <begin position="51"/>
        <end position="69"/>
    </location>
</feature>
<dbReference type="PANTHER" id="PTHR32361">
    <property type="entry name" value="FERRIC/CUPRIC REDUCTASE TRANSMEMBRANE COMPONENT"/>
    <property type="match status" value="1"/>
</dbReference>
<dbReference type="Gene3D" id="3.40.50.80">
    <property type="entry name" value="Nucleotide-binding domain of ferredoxin-NADP reductase (FNR) module"/>
    <property type="match status" value="2"/>
</dbReference>
<dbReference type="GO" id="GO:0000293">
    <property type="term" value="F:ferric-chelate reductase activity"/>
    <property type="evidence" value="ECO:0007669"/>
    <property type="project" value="TreeGrafter"/>
</dbReference>
<gene>
    <name evidence="10" type="ORF">FKW77_008460</name>
</gene>
<keyword evidence="3 8" id="KW-0812">Transmembrane</keyword>
<organism evidence="10 11">
    <name type="scientific">Venturia effusa</name>
    <dbReference type="NCBI Taxonomy" id="50376"/>
    <lineage>
        <taxon>Eukaryota</taxon>
        <taxon>Fungi</taxon>
        <taxon>Dikarya</taxon>
        <taxon>Ascomycota</taxon>
        <taxon>Pezizomycotina</taxon>
        <taxon>Dothideomycetes</taxon>
        <taxon>Pleosporomycetidae</taxon>
        <taxon>Venturiales</taxon>
        <taxon>Venturiaceae</taxon>
        <taxon>Venturia</taxon>
    </lineage>
</organism>
<feature type="transmembrane region" description="Helical" evidence="8">
    <location>
        <begin position="313"/>
        <end position="333"/>
    </location>
</feature>
<dbReference type="SUPFAM" id="SSF52343">
    <property type="entry name" value="Ferredoxin reductase-like, C-terminal NADP-linked domain"/>
    <property type="match status" value="1"/>
</dbReference>
<dbReference type="CDD" id="cd06186">
    <property type="entry name" value="NOX_Duox_like_FAD_NADP"/>
    <property type="match status" value="1"/>
</dbReference>
<feature type="region of interest" description="Disordered" evidence="7">
    <location>
        <begin position="77"/>
        <end position="118"/>
    </location>
</feature>
<feature type="transmembrane region" description="Helical" evidence="8">
    <location>
        <begin position="284"/>
        <end position="301"/>
    </location>
</feature>
<dbReference type="AlphaFoldDB" id="A0A517KZZ0"/>
<keyword evidence="11" id="KW-1185">Reference proteome</keyword>
<evidence type="ECO:0000256" key="8">
    <source>
        <dbReference type="SAM" id="Phobius"/>
    </source>
</evidence>
<dbReference type="InterPro" id="IPR051410">
    <property type="entry name" value="Ferric/Cupric_Reductase"/>
</dbReference>
<feature type="transmembrane region" description="Helical" evidence="8">
    <location>
        <begin position="339"/>
        <end position="358"/>
    </location>
</feature>
<keyword evidence="4 8" id="KW-1133">Transmembrane helix</keyword>
<feature type="transmembrane region" description="Helical" evidence="8">
    <location>
        <begin position="199"/>
        <end position="221"/>
    </location>
</feature>
<feature type="transmembrane region" description="Helical" evidence="8">
    <location>
        <begin position="490"/>
        <end position="511"/>
    </location>
</feature>
<feature type="compositionally biased region" description="Polar residues" evidence="7">
    <location>
        <begin position="106"/>
        <end position="116"/>
    </location>
</feature>
<keyword evidence="5" id="KW-0406">Ion transport</keyword>
<dbReference type="InterPro" id="IPR017927">
    <property type="entry name" value="FAD-bd_FR_type"/>
</dbReference>
<evidence type="ECO:0000259" key="9">
    <source>
        <dbReference type="PROSITE" id="PS51384"/>
    </source>
</evidence>
<feature type="domain" description="FAD-binding FR-type" evidence="9">
    <location>
        <begin position="336"/>
        <end position="482"/>
    </location>
</feature>
<dbReference type="GO" id="GO:0006826">
    <property type="term" value="P:iron ion transport"/>
    <property type="evidence" value="ECO:0007669"/>
    <property type="project" value="TreeGrafter"/>
</dbReference>
<feature type="transmembrane region" description="Helical" evidence="8">
    <location>
        <begin position="248"/>
        <end position="272"/>
    </location>
</feature>
<evidence type="ECO:0000256" key="7">
    <source>
        <dbReference type="SAM" id="MobiDB-lite"/>
    </source>
</evidence>
<evidence type="ECO:0000313" key="10">
    <source>
        <dbReference type="EMBL" id="QDS68935.1"/>
    </source>
</evidence>
<dbReference type="Pfam" id="PF08022">
    <property type="entry name" value="FAD_binding_8"/>
    <property type="match status" value="1"/>
</dbReference>
<sequence>MDPLQGAFSTLFRASPPSTVAVPANNFEFRPNGTHSSFEPLVEGVNFSRRFIHSYNLVLLIILLVITATRRREKWNAEQRKRRGLSAEQDQAKHPHTASSDDECSTGASSTLSGNASPFRLEGKADELKPLLHQSEDSRPSRWILVTRELRAFLAYQPPPIPVVNKALPDNGITVSVLILLGLNLFYCLYGIPFESRMLFVYADRFGCAFMVNLPLLYLLAAKNQPIKWLTGYSYESLNIFHRRLGELMCYLAVLHAAGTLGVWYTMLLPLFRITLWHFLTNKLVLLGIGAFISYESLYFTSLGSFRQRWYELFLFLHVVLQFSALIFLWLHYHTARPYVALSFSIVLIDRVVFRMMLKSTTLRASITVLEDRETVLVSMNWAVTPASKTRLLPQSTLSGWQPTDHVFLTMPTLSRFAILQAHPFTIASAPPNLTQGKTSHAWLSLLVRGRSGFSKELLDYAHENGDVQVRVDGPYGTSKPMEILEDADLAIVVAGGSGIAVAFPLIWALLQPTSYSDESDAAAMQSLMKQKRRVCLLWVIHSRSHLSWVPEERLEELRAWGLDLCITAPTSEKGRPDIPQILDDWVYKYAGSNRQIGVVVSGPDGMNRTARNACSDMLRKGKNVHIIVEKFGW</sequence>
<evidence type="ECO:0000256" key="2">
    <source>
        <dbReference type="ARBA" id="ARBA00022448"/>
    </source>
</evidence>
<keyword evidence="6 8" id="KW-0472">Membrane</keyword>
<accession>A0A517KZZ0</accession>
<dbReference type="PANTHER" id="PTHR32361:SF28">
    <property type="entry name" value="FRP1P"/>
    <property type="match status" value="1"/>
</dbReference>
<dbReference type="PROSITE" id="PS51384">
    <property type="entry name" value="FAD_FR"/>
    <property type="match status" value="1"/>
</dbReference>
<reference evidence="10 11" key="1">
    <citation type="submission" date="2019-07" db="EMBL/GenBank/DDBJ databases">
        <title>Finished genome of Venturia effusa.</title>
        <authorList>
            <person name="Young C.A."/>
            <person name="Cox M.P."/>
            <person name="Ganley A.R.D."/>
            <person name="David W.J."/>
        </authorList>
    </citation>
    <scope>NUCLEOTIDE SEQUENCE [LARGE SCALE GENOMIC DNA]</scope>
    <source>
        <strain evidence="11">albino</strain>
    </source>
</reference>
<evidence type="ECO:0000256" key="1">
    <source>
        <dbReference type="ARBA" id="ARBA00004141"/>
    </source>
</evidence>
<evidence type="ECO:0000256" key="5">
    <source>
        <dbReference type="ARBA" id="ARBA00023065"/>
    </source>
</evidence>
<dbReference type="SFLD" id="SFLDS00052">
    <property type="entry name" value="Ferric_Reductase_Domain"/>
    <property type="match status" value="1"/>
</dbReference>
<dbReference type="GO" id="GO:0006879">
    <property type="term" value="P:intracellular iron ion homeostasis"/>
    <property type="evidence" value="ECO:0007669"/>
    <property type="project" value="TreeGrafter"/>
</dbReference>
<dbReference type="InterPro" id="IPR039261">
    <property type="entry name" value="FNR_nucleotide-bd"/>
</dbReference>
<name>A0A517KZZ0_9PEZI</name>
<comment type="subcellular location">
    <subcellularLocation>
        <location evidence="1">Membrane</location>
        <topology evidence="1">Multi-pass membrane protein</topology>
    </subcellularLocation>
</comment>
<dbReference type="Proteomes" id="UP000316270">
    <property type="component" value="Chromosome 2"/>
</dbReference>
<dbReference type="SFLD" id="SFLDG01168">
    <property type="entry name" value="Ferric_reductase_subgroup_(FRE"/>
    <property type="match status" value="1"/>
</dbReference>
<dbReference type="OrthoDB" id="17725at2759"/>
<protein>
    <recommendedName>
        <fullName evidence="9">FAD-binding FR-type domain-containing protein</fullName>
    </recommendedName>
</protein>
<evidence type="ECO:0000313" key="11">
    <source>
        <dbReference type="Proteomes" id="UP000316270"/>
    </source>
</evidence>
<proteinExistence type="predicted"/>
<dbReference type="GO" id="GO:0015677">
    <property type="term" value="P:copper ion import"/>
    <property type="evidence" value="ECO:0007669"/>
    <property type="project" value="TreeGrafter"/>
</dbReference>
<dbReference type="InterPro" id="IPR013130">
    <property type="entry name" value="Fe3_Rdtase_TM_dom"/>
</dbReference>
<keyword evidence="2" id="KW-0813">Transport</keyword>
<dbReference type="Pfam" id="PF01794">
    <property type="entry name" value="Ferric_reduct"/>
    <property type="match status" value="1"/>
</dbReference>
<dbReference type="GO" id="GO:0005886">
    <property type="term" value="C:plasma membrane"/>
    <property type="evidence" value="ECO:0007669"/>
    <property type="project" value="TreeGrafter"/>
</dbReference>
<dbReference type="InterPro" id="IPR013112">
    <property type="entry name" value="FAD-bd_8"/>
</dbReference>
<dbReference type="EMBL" id="CP042186">
    <property type="protein sequence ID" value="QDS68935.1"/>
    <property type="molecule type" value="Genomic_DNA"/>
</dbReference>
<evidence type="ECO:0000256" key="4">
    <source>
        <dbReference type="ARBA" id="ARBA00022989"/>
    </source>
</evidence>
<evidence type="ECO:0000256" key="3">
    <source>
        <dbReference type="ARBA" id="ARBA00022692"/>
    </source>
</evidence>